<dbReference type="InterPro" id="IPR030224">
    <property type="entry name" value="Sla2_fam"/>
</dbReference>
<dbReference type="GeneID" id="25030610"/>
<keyword evidence="3" id="KW-0963">Cytoplasm</keyword>
<feature type="region of interest" description="Disordered" evidence="5">
    <location>
        <begin position="263"/>
        <end position="328"/>
    </location>
</feature>
<evidence type="ECO:0000256" key="2">
    <source>
        <dbReference type="ARBA" id="ARBA00010135"/>
    </source>
</evidence>
<evidence type="ECO:0000256" key="1">
    <source>
        <dbReference type="ARBA" id="ARBA00004496"/>
    </source>
</evidence>
<dbReference type="RefSeq" id="XP_013020037.1">
    <property type="nucleotide sequence ID" value="XM_013164583.1"/>
</dbReference>
<evidence type="ECO:0000259" key="6">
    <source>
        <dbReference type="PROSITE" id="PS50942"/>
    </source>
</evidence>
<dbReference type="InterPro" id="IPR035964">
    <property type="entry name" value="I/LWEQ_dom_sf"/>
</dbReference>
<gene>
    <name evidence="8" type="ORF">SOCG_01630</name>
</gene>
<dbReference type="SMART" id="SM00307">
    <property type="entry name" value="ILWEQ"/>
    <property type="match status" value="1"/>
</dbReference>
<dbReference type="SUPFAM" id="SSF109885">
    <property type="entry name" value="I/LWEQ domain"/>
    <property type="match status" value="1"/>
</dbReference>
<dbReference type="GO" id="GO:0032051">
    <property type="term" value="F:clathrin light chain binding"/>
    <property type="evidence" value="ECO:0007669"/>
    <property type="project" value="TreeGrafter"/>
</dbReference>
<dbReference type="GO" id="GO:0031097">
    <property type="term" value="C:medial cortex"/>
    <property type="evidence" value="ECO:0007669"/>
    <property type="project" value="EnsemblFungi"/>
</dbReference>
<dbReference type="InterPro" id="IPR013809">
    <property type="entry name" value="ENTH"/>
</dbReference>
<dbReference type="GO" id="GO:0006897">
    <property type="term" value="P:endocytosis"/>
    <property type="evidence" value="ECO:0007669"/>
    <property type="project" value="EnsemblFungi"/>
</dbReference>
<evidence type="ECO:0000259" key="7">
    <source>
        <dbReference type="PROSITE" id="PS50945"/>
    </source>
</evidence>
<dbReference type="InterPro" id="IPR008942">
    <property type="entry name" value="ENTH_VHS"/>
</dbReference>
<organism evidence="8 9">
    <name type="scientific">Schizosaccharomyces octosporus (strain yFS286)</name>
    <name type="common">Fission yeast</name>
    <name type="synonym">Octosporomyces octosporus</name>
    <dbReference type="NCBI Taxonomy" id="483514"/>
    <lineage>
        <taxon>Eukaryota</taxon>
        <taxon>Fungi</taxon>
        <taxon>Dikarya</taxon>
        <taxon>Ascomycota</taxon>
        <taxon>Taphrinomycotina</taxon>
        <taxon>Schizosaccharomycetes</taxon>
        <taxon>Schizosaccharomycetales</taxon>
        <taxon>Schizosaccharomycetaceae</taxon>
        <taxon>Schizosaccharomyces</taxon>
    </lineage>
</organism>
<dbReference type="GO" id="GO:0030950">
    <property type="term" value="P:establishment or maintenance of actin cytoskeleton polarity"/>
    <property type="evidence" value="ECO:0007669"/>
    <property type="project" value="EnsemblFungi"/>
</dbReference>
<feature type="compositionally biased region" description="Polar residues" evidence="5">
    <location>
        <begin position="289"/>
        <end position="305"/>
    </location>
</feature>
<evidence type="ECO:0000313" key="9">
    <source>
        <dbReference type="Proteomes" id="UP000016088"/>
    </source>
</evidence>
<accession>S9PTW4</accession>
<dbReference type="Pfam" id="PF07651">
    <property type="entry name" value="ANTH"/>
    <property type="match status" value="1"/>
</dbReference>
<dbReference type="GO" id="GO:0051015">
    <property type="term" value="F:actin filament binding"/>
    <property type="evidence" value="ECO:0007669"/>
    <property type="project" value="TreeGrafter"/>
</dbReference>
<protein>
    <submittedName>
        <fullName evidence="8">Huntingtin-interacting protein</fullName>
    </submittedName>
</protein>
<dbReference type="PROSITE" id="PS50945">
    <property type="entry name" value="I_LWEQ"/>
    <property type="match status" value="1"/>
</dbReference>
<evidence type="ECO:0000256" key="3">
    <source>
        <dbReference type="ARBA" id="ARBA00022490"/>
    </source>
</evidence>
<dbReference type="PANTHER" id="PTHR10407">
    <property type="entry name" value="HUNTINGTIN INTERACTING PROTEIN 1"/>
    <property type="match status" value="1"/>
</dbReference>
<dbReference type="CDD" id="cd17007">
    <property type="entry name" value="ANTH_N_Sla2p"/>
    <property type="match status" value="1"/>
</dbReference>
<dbReference type="SUPFAM" id="SSF48464">
    <property type="entry name" value="ENTH/VHS domain"/>
    <property type="match status" value="1"/>
</dbReference>
<dbReference type="GO" id="GO:0035841">
    <property type="term" value="C:new growing cell tip"/>
    <property type="evidence" value="ECO:0007669"/>
    <property type="project" value="EnsemblFungi"/>
</dbReference>
<dbReference type="Gene3D" id="1.25.40.90">
    <property type="match status" value="1"/>
</dbReference>
<dbReference type="SMART" id="SM00273">
    <property type="entry name" value="ENTH"/>
    <property type="match status" value="1"/>
</dbReference>
<dbReference type="HOGENOM" id="CLU_004601_0_0_1"/>
<dbReference type="AlphaFoldDB" id="S9PTW4"/>
<keyword evidence="9" id="KW-1185">Reference proteome</keyword>
<name>S9PTW4_SCHOY</name>
<feature type="domain" description="ENTH" evidence="6">
    <location>
        <begin position="9"/>
        <end position="139"/>
    </location>
</feature>
<evidence type="ECO:0000256" key="5">
    <source>
        <dbReference type="SAM" id="MobiDB-lite"/>
    </source>
</evidence>
<feature type="domain" description="I/LWEQ" evidence="7">
    <location>
        <begin position="837"/>
        <end position="1079"/>
    </location>
</feature>
<keyword evidence="4" id="KW-0009">Actin-binding</keyword>
<proteinExistence type="inferred from homology"/>
<dbReference type="GO" id="GO:0051285">
    <property type="term" value="C:cell cortex of cell tip"/>
    <property type="evidence" value="ECO:0007669"/>
    <property type="project" value="EnsemblFungi"/>
</dbReference>
<sequence length="1081" mass="122311">MNSFRLQADHMQSDASLVTSVRKATSVDETAPKRKHVRSCIVFTWDHHTAKPFWVAVKVQPLFASEIQTFKALITVHRVLQEGHRSALKDSQPERGWLKTCARQFPGGEGMKGYSGLIRDYVDYLLDKLAFHSQHPEFNGTFEYKEYISLRQVDDPNEGYETVYDMMNLQDHIDDFQKQIFSSFKRSSKNECRISALVPLVQESYGIYRFLISMLRALYKTIDAADTLEPLKQRYKSQHHRLRQFYADCSNLRYLTSLISVPRLPHEPPDLEGDDNLPELPKRPASIAPQPTGTSSIGPQRTGGSSPVDMSFPSASDIEPAPSYNEPESIQDFWSEPAYDQQIAAQQQSLAAQQAAEMERQRLAAQQHQQAMEAIQKAQMDQQRVAQEQMLQQQMQMQSQGQLAGMEQQVAATKAQLEQSNMLLHQYDARVRALENELNQSGLNLQDQMHQNDDLIDSLRSQINTWKSKYEALAKLYTQLRQEHLDLLTKYKQLQLKANSAQEAIEKKERMEREIKSKNLELADMILERDRARHELDSMQRSQRDKQETSERELRLLQDKARSLESNKSAELSNLLNRYNREVTQLEESLRMRDQEMESLRQELSTSEAQYRKLLQEKEEEVEIQKAAVDESLLQLKNLQLDRSDVDQAMDSQIDDLLKSQLEKLSDIVNSVLFTGIQRLDASLHELDSPMHAGNQYATPEFVLSIIEDTSNRCTEFATAFNNYFADGPNADHSEVINSVNLFSTSMSEVSNNCKGLSRSTGDDQGSDQLVSQTRQLIDLAKRFLSSLYSHSTVHMDVDQKTDMVINKNVEIQQRLQHLSQYSEKFLNKESESAVGLLSAGGDNIEELVDKQLAETANAVQNAILKLQGLAAQPKNINLSPSELQVHDSLLAASIAITEAIARLIKAATASQAEIVAQGKGSSSRGAFYKKHNRWTEGLISAAKAVARATVTLIETADGVINGKASFEHLIVASNGVAAATAQLVAASRVKANFASKTQDHLEEAAKAVTDACKALVRQVETMALRSKEMEHEDFSNLGVHEYRRQEMEQQVQILKIENELVGARRRLFDMRKTSYHVADE</sequence>
<dbReference type="OrthoDB" id="10262320at2759"/>
<feature type="region of interest" description="Disordered" evidence="5">
    <location>
        <begin position="534"/>
        <end position="553"/>
    </location>
</feature>
<reference evidence="8 9" key="1">
    <citation type="journal article" date="2011" name="Science">
        <title>Comparative functional genomics of the fission yeasts.</title>
        <authorList>
            <person name="Rhind N."/>
            <person name="Chen Z."/>
            <person name="Yassour M."/>
            <person name="Thompson D.A."/>
            <person name="Haas B.J."/>
            <person name="Habib N."/>
            <person name="Wapinski I."/>
            <person name="Roy S."/>
            <person name="Lin M.F."/>
            <person name="Heiman D.I."/>
            <person name="Young S.K."/>
            <person name="Furuya K."/>
            <person name="Guo Y."/>
            <person name="Pidoux A."/>
            <person name="Chen H.M."/>
            <person name="Robbertse B."/>
            <person name="Goldberg J.M."/>
            <person name="Aoki K."/>
            <person name="Bayne E.H."/>
            <person name="Berlin A.M."/>
            <person name="Desjardins C.A."/>
            <person name="Dobbs E."/>
            <person name="Dukaj L."/>
            <person name="Fan L."/>
            <person name="FitzGerald M.G."/>
            <person name="French C."/>
            <person name="Gujja S."/>
            <person name="Hansen K."/>
            <person name="Keifenheim D."/>
            <person name="Levin J.Z."/>
            <person name="Mosher R.A."/>
            <person name="Mueller C.A."/>
            <person name="Pfiffner J."/>
            <person name="Priest M."/>
            <person name="Russ C."/>
            <person name="Smialowska A."/>
            <person name="Swoboda P."/>
            <person name="Sykes S.M."/>
            <person name="Vaughn M."/>
            <person name="Vengrova S."/>
            <person name="Yoder R."/>
            <person name="Zeng Q."/>
            <person name="Allshire R."/>
            <person name="Baulcombe D."/>
            <person name="Birren B.W."/>
            <person name="Brown W."/>
            <person name="Ekwall K."/>
            <person name="Kellis M."/>
            <person name="Leatherwood J."/>
            <person name="Levin H."/>
            <person name="Margalit H."/>
            <person name="Martienssen R."/>
            <person name="Nieduszynski C.A."/>
            <person name="Spatafora J.W."/>
            <person name="Friedman N."/>
            <person name="Dalgaard J.Z."/>
            <person name="Baumann P."/>
            <person name="Niki H."/>
            <person name="Regev A."/>
            <person name="Nusbaum C."/>
        </authorList>
    </citation>
    <scope>NUCLEOTIDE SEQUENCE [LARGE SCALE GENOMIC DNA]</scope>
    <source>
        <strain evidence="9">yFS286</strain>
    </source>
</reference>
<dbReference type="PANTHER" id="PTHR10407:SF15">
    <property type="entry name" value="HUNTINGTIN INTERACTING PROTEIN 1"/>
    <property type="match status" value="1"/>
</dbReference>
<dbReference type="InterPro" id="IPR011417">
    <property type="entry name" value="ANTH_dom"/>
</dbReference>
<comment type="similarity">
    <text evidence="2">Belongs to the SLA2 family.</text>
</comment>
<dbReference type="eggNOG" id="KOG0980">
    <property type="taxonomic scope" value="Eukaryota"/>
</dbReference>
<dbReference type="VEuPathDB" id="FungiDB:SOCG_01630"/>
<evidence type="ECO:0000313" key="8">
    <source>
        <dbReference type="EMBL" id="EPX71412.1"/>
    </source>
</evidence>
<dbReference type="Proteomes" id="UP000016088">
    <property type="component" value="Unassembled WGS sequence"/>
</dbReference>
<dbReference type="GO" id="GO:0030136">
    <property type="term" value="C:clathrin-coated vesicle"/>
    <property type="evidence" value="ECO:0007669"/>
    <property type="project" value="TreeGrafter"/>
</dbReference>
<dbReference type="GO" id="GO:0043325">
    <property type="term" value="F:phosphatidylinositol-3,4-bisphosphate binding"/>
    <property type="evidence" value="ECO:0007669"/>
    <property type="project" value="TreeGrafter"/>
</dbReference>
<dbReference type="GO" id="GO:0048268">
    <property type="term" value="P:clathrin coat assembly"/>
    <property type="evidence" value="ECO:0007669"/>
    <property type="project" value="TreeGrafter"/>
</dbReference>
<dbReference type="GO" id="GO:0007015">
    <property type="term" value="P:actin filament organization"/>
    <property type="evidence" value="ECO:0007669"/>
    <property type="project" value="TreeGrafter"/>
</dbReference>
<dbReference type="GO" id="GO:0030479">
    <property type="term" value="C:actin cortical patch"/>
    <property type="evidence" value="ECO:0007669"/>
    <property type="project" value="EnsemblFungi"/>
</dbReference>
<dbReference type="Gene3D" id="1.20.1410.10">
    <property type="entry name" value="I/LWEQ domain"/>
    <property type="match status" value="1"/>
</dbReference>
<dbReference type="InterPro" id="IPR002558">
    <property type="entry name" value="ILWEQ_dom"/>
</dbReference>
<dbReference type="EMBL" id="KE503208">
    <property type="protein sequence ID" value="EPX71412.1"/>
    <property type="molecule type" value="Genomic_DNA"/>
</dbReference>
<dbReference type="PROSITE" id="PS50942">
    <property type="entry name" value="ENTH"/>
    <property type="match status" value="1"/>
</dbReference>
<dbReference type="GO" id="GO:0035840">
    <property type="term" value="C:old growing cell tip"/>
    <property type="evidence" value="ECO:0007669"/>
    <property type="project" value="EnsemblFungi"/>
</dbReference>
<comment type="subcellular location">
    <subcellularLocation>
        <location evidence="1">Cytoplasm</location>
    </subcellularLocation>
</comment>
<dbReference type="Pfam" id="PF01608">
    <property type="entry name" value="I_LWEQ"/>
    <property type="match status" value="1"/>
</dbReference>
<dbReference type="OMA" id="FQMSVEM"/>
<dbReference type="GO" id="GO:0035615">
    <property type="term" value="F:clathrin adaptor activity"/>
    <property type="evidence" value="ECO:0007669"/>
    <property type="project" value="TreeGrafter"/>
</dbReference>
<dbReference type="GO" id="GO:0080025">
    <property type="term" value="F:phosphatidylinositol-3,5-bisphosphate binding"/>
    <property type="evidence" value="ECO:0007669"/>
    <property type="project" value="TreeGrafter"/>
</dbReference>
<evidence type="ECO:0000256" key="4">
    <source>
        <dbReference type="ARBA" id="ARBA00023203"/>
    </source>
</evidence>